<feature type="compositionally biased region" description="Basic and acidic residues" evidence="1">
    <location>
        <begin position="2085"/>
        <end position="2094"/>
    </location>
</feature>
<dbReference type="PANTHER" id="PTHR13743:SF112">
    <property type="entry name" value="BEACH DOMAIN-CONTAINING PROTEIN"/>
    <property type="match status" value="1"/>
</dbReference>
<keyword evidence="4" id="KW-1185">Reference proteome</keyword>
<evidence type="ECO:0000313" key="4">
    <source>
        <dbReference type="Proteomes" id="UP001470230"/>
    </source>
</evidence>
<proteinExistence type="predicted"/>
<dbReference type="SMART" id="SM01026">
    <property type="entry name" value="Beach"/>
    <property type="match status" value="1"/>
</dbReference>
<accession>A0ABR2JEY9</accession>
<evidence type="ECO:0000313" key="3">
    <source>
        <dbReference type="EMBL" id="KAK8875707.1"/>
    </source>
</evidence>
<feature type="compositionally biased region" description="Basic and acidic residues" evidence="1">
    <location>
        <begin position="2101"/>
        <end position="2126"/>
    </location>
</feature>
<dbReference type="SUPFAM" id="SSF81837">
    <property type="entry name" value="BEACH domain"/>
    <property type="match status" value="2"/>
</dbReference>
<feature type="region of interest" description="Disordered" evidence="1">
    <location>
        <begin position="1957"/>
        <end position="2163"/>
    </location>
</feature>
<name>A0ABR2JEY9_9EUKA</name>
<protein>
    <recommendedName>
        <fullName evidence="2">BEACH domain-containing protein</fullName>
    </recommendedName>
</protein>
<dbReference type="Gene3D" id="2.60.120.200">
    <property type="match status" value="1"/>
</dbReference>
<feature type="region of interest" description="Disordered" evidence="1">
    <location>
        <begin position="1755"/>
        <end position="1780"/>
    </location>
</feature>
<evidence type="ECO:0000256" key="1">
    <source>
        <dbReference type="SAM" id="MobiDB-lite"/>
    </source>
</evidence>
<dbReference type="SUPFAM" id="SSF50978">
    <property type="entry name" value="WD40 repeat-like"/>
    <property type="match status" value="1"/>
</dbReference>
<feature type="compositionally biased region" description="Basic and acidic residues" evidence="1">
    <location>
        <begin position="2017"/>
        <end position="2078"/>
    </location>
</feature>
<organism evidence="3 4">
    <name type="scientific">Tritrichomonas musculus</name>
    <dbReference type="NCBI Taxonomy" id="1915356"/>
    <lineage>
        <taxon>Eukaryota</taxon>
        <taxon>Metamonada</taxon>
        <taxon>Parabasalia</taxon>
        <taxon>Tritrichomonadida</taxon>
        <taxon>Tritrichomonadidae</taxon>
        <taxon>Tritrichomonas</taxon>
    </lineage>
</organism>
<evidence type="ECO:0000259" key="2">
    <source>
        <dbReference type="SMART" id="SM01026"/>
    </source>
</evidence>
<dbReference type="Gene3D" id="1.10.1540.10">
    <property type="entry name" value="BEACH domain"/>
    <property type="match status" value="1"/>
</dbReference>
<dbReference type="Pfam" id="PF02138">
    <property type="entry name" value="Beach"/>
    <property type="match status" value="1"/>
</dbReference>
<feature type="domain" description="BEACH" evidence="2">
    <location>
        <begin position="1903"/>
        <end position="2316"/>
    </location>
</feature>
<dbReference type="InterPro" id="IPR036322">
    <property type="entry name" value="WD40_repeat_dom_sf"/>
</dbReference>
<dbReference type="SUPFAM" id="SSF49899">
    <property type="entry name" value="Concanavalin A-like lectins/glucanases"/>
    <property type="match status" value="1"/>
</dbReference>
<feature type="compositionally biased region" description="Low complexity" evidence="1">
    <location>
        <begin position="1760"/>
        <end position="1777"/>
    </location>
</feature>
<gene>
    <name evidence="3" type="ORF">M9Y10_005882</name>
</gene>
<feature type="compositionally biased region" description="Basic and acidic residues" evidence="1">
    <location>
        <begin position="2133"/>
        <end position="2144"/>
    </location>
</feature>
<dbReference type="InterPro" id="IPR000409">
    <property type="entry name" value="BEACH_dom"/>
</dbReference>
<comment type="caution">
    <text evidence="3">The sequence shown here is derived from an EMBL/GenBank/DDBJ whole genome shotgun (WGS) entry which is preliminary data.</text>
</comment>
<feature type="compositionally biased region" description="Low complexity" evidence="1">
    <location>
        <begin position="2356"/>
        <end position="2374"/>
    </location>
</feature>
<dbReference type="InterPro" id="IPR036372">
    <property type="entry name" value="BEACH_dom_sf"/>
</dbReference>
<sequence length="2749" mass="316452">MQNLLDDCIKTIIQLVSIRRDTSRFSKIPQESKEISFLNQIPIFDKSQFNQFSNDIKERPKMVSTIRKINYQFDKSIINYYIESKDPPSEISLVIIFYQVIARMFTEPLTSDDYILIMKVLEKPAFINNSINSDFINYSFYLLVETAHQTKHFKWTKEIIIKTAKFFQANMTLKPNFYALLIQFLTIVFKLEPEDKEGLIKMIFGIIYGLFNNSKSKLLAQKDFTSLLDIINSYLNNLNYDAVLLLATISKYDNSKVLQSYTRQLPILFVTKIQEKSIQDDMKISIRDTKQIHNYPSVYQSRVPRFDFKFIPTTDSKRITNVPYSLLPIHAKKIVSLISSGSKEITSLFIDFFRKANSDLIKPFFTKLNDELCRCFQSSDGYTILVPYLFLLDSIGLKVQSGIINEDKISENMMRFLREPIINRRTMSDTVTNRQKSQKIDIQKFDYNILFDPSKTVFGPFMLDQTLNVFRAKFVDIVFTKCKNLILPLLKSADGYPFLMAEIVGRYYCYSEILIPYLCSDDQMMNECFKYVSKHAMILQTIGSQKGPRDIIFIFMGEFLRNKASFEKCLKSTVYLDSFYHFMYDQRYTKSVLTLIYQAMLVVKTPNIVENTAIYLFKSSKNENLSNWIFQTVSAAVCHNTILIPVFKSFISPVIANLKKDPTSKLSFDIAIQIVAQYANQKDHFILKSDDFQVLASSINFASYTLLFNLIMGTHSISIEALFTIKKPAFLPLLLIAHSNNNFFQNKDNSGLITALTDLSRLATYSEYNARALHDGDIDYILLNHLHNNPLPEATANPIQYKGFEFTLQLSKEERKMLVYPLIKLITSKKSDEKVAHLMMKTIIEAHDTEILSILSYNINENRRVPSPNFPISTIPHFCEATGFNGSQFNGILTFVFWLKMDPMFLQRPTAEINLFSVSDANNSHNYSIVIIGGSLYASFNESKVRTLVCISPRLDYNKWSHFVIEFTNTDEDGRIYFKTYQNYDRLQDSEFNLVHFNSTPVILRLGGYISTSESLYNPNCVFGSIAKFAIFTRLIDDQEIVKLILNEHDQPTDYLFSMDDYRHDMFSTTLTKTMNINGTQSLIEQRYFPNYIKIDTLEERVSSHEIAEKLVKSIPLIPRSMLFNYLNLLGQIISKTNNKQLSAICASYLINIDQGLDYSLFATVYSIVKSIVSKTIQRYWVEDVIANCTLWSKSGSHFHRILFEYGTKLITDFQSTIWSKKSYFSYFLNQFNEHCCIKENKSDIPMFSLFLERLSLVTIEVKDIRYLVSFLINSSDSNKVVYLQMISKMSQSIKDDQYTLFSTFLSVLDTENIEIAENVLITMSEIYRDYDFHRYIIVILNFLAVDKKLLFEALNKKETLDLYPNVFPLLCSIALEINQNIKYIPKGVVRSSFWYLFPLLLSLRFDDNIELIDFVAINALDSNDIDEIISITIYLTSYANYKCQHPTSQLLRAMMEFSKDCKNQDSLFKIFFHSLETFFFHFDAPFCHKIFLNFPDYKSKSEMNDDMKKVSDKFDISNVEGLRRFIQTDFTKKRMRFYLSYNEDKYINWPLEKPMKKKLTDYSLLSEASAIADHIIDYPIPNVAMIDDGTFLKWKKKPQFNISDVKHLIDSILQMELKSDNLQEFENRNNIMKYLIKRMHATITTQSVMKIKNLFLKANARQFSTNFSKELASIEKVRISSMLSKPNFRARMTRNYNICFAFCPFLLKTVNANVEIHRFNPKKVDIFENSKIITLMKQIPARVTVETIEISNVDEHKSSNNNQQTSSTNNPQSLSTDNKVGSPIRASFSTTDFEVADSELSIEASEEYFNVKHDSEIKVLKTKKIIKIKTKISTNELDIMSDVLNIFYMNRNSILIVTVSHEPFLIDFSPASCDEFIQMIQPVDRYFRSSIDVLVTLIPLLQKKWAEHNISNFKYLNFLNLISGRNYENPEAYPLFPSPNFLDKSLPPTLLTRIRRSSEGPLRNSIASKNSPFPENAEFSKAKVDSKPQNVQQAKSKPKPRIIPNGKPPAEAQQANKDEAQGSKQQISKDEAQASNKVEENANKDEGQDEKQSSKVEAQSSKDEQKASETQVSKDELQAGETQVNKDESKDELQAGETQVNKDESKDEQKASETQVSKDESKDELQASEAQVSKDESKGEMGNKHSSVQSLDGEGIEKSDASSLESIVSEISSEKRLSIDSSSLLSDQLLPVSPTKSTPQRSPSKGSLAAQFPSIASFLQRSNFGNNWLTDPGIYSCSSKRSANSSAFFDDKSRFVLPELYFMYDSIDENVYEYRKKLESSSNINKWVSIIFGRDRRIITEKLHRRLFSTPIPDRPSRPIIDHNLQSQIDIINDTVEGSIVINDSSDFIRNSVDNNNNNNNNNSNNNNSNNNSKAGSNHLVGSLLKNIRGRRDSNADESSLPRRLSYLSIPQVVYASSAYYENGFIVVLETGEIKMLQVVYNREMRKMCLKSTSLRERIENPRDPRKHYFYFNTGVVLGLTASVTDSITFGLIVYDEGKNTLDLITNRRIVRYEKIFIENPIFNGSVYFRTPSTIDFISRFLKDHESGEVNDDIVSYFPSQKVAAPPYLYTVKCNVNCFVCSEIFPIFVIGGDDGKIRIRSLTEGKKINTVDLGNEIPMKIIITDCWGFILVKTINKLFLLSTNGRILKTIDNFINFSQWFSFHTHDDFDYVVLKDEENRIIYFEAMYPENLKVFIDFSASINVIKYDPYQSCFLLLTTDCRLFCFPCDVAAVNDSANNSSESVTPIH</sequence>
<reference evidence="3 4" key="1">
    <citation type="submission" date="2024-04" db="EMBL/GenBank/DDBJ databases">
        <title>Tritrichomonas musculus Genome.</title>
        <authorList>
            <person name="Alves-Ferreira E."/>
            <person name="Grigg M."/>
            <person name="Lorenzi H."/>
            <person name="Galac M."/>
        </authorList>
    </citation>
    <scope>NUCLEOTIDE SEQUENCE [LARGE SCALE GENOMIC DNA]</scope>
    <source>
        <strain evidence="3 4">EAF2021</strain>
    </source>
</reference>
<dbReference type="InterPro" id="IPR013320">
    <property type="entry name" value="ConA-like_dom_sf"/>
</dbReference>
<dbReference type="Proteomes" id="UP001470230">
    <property type="component" value="Unassembled WGS sequence"/>
</dbReference>
<feature type="region of interest" description="Disordered" evidence="1">
    <location>
        <begin position="2353"/>
        <end position="2378"/>
    </location>
</feature>
<dbReference type="InterPro" id="IPR050865">
    <property type="entry name" value="BEACH_Domain"/>
</dbReference>
<dbReference type="EMBL" id="JAPFFF010000012">
    <property type="protein sequence ID" value="KAK8875707.1"/>
    <property type="molecule type" value="Genomic_DNA"/>
</dbReference>
<dbReference type="PANTHER" id="PTHR13743">
    <property type="entry name" value="BEIGE/BEACH-RELATED"/>
    <property type="match status" value="1"/>
</dbReference>